<dbReference type="InterPro" id="IPR009057">
    <property type="entry name" value="Homeodomain-like_sf"/>
</dbReference>
<dbReference type="PANTHER" id="PTHR10815:SF14">
    <property type="entry name" value="BIFUNCTIONAL TRANSCRIPTIONAL ACTIVATOR_DNA REPAIR ENZYME ADA"/>
    <property type="match status" value="1"/>
</dbReference>
<protein>
    <submittedName>
        <fullName evidence="10">Methylated-DNA--[protein]-cysteine S-methyltransferase</fullName>
        <ecNumber evidence="10">2.1.1.63</ecNumber>
    </submittedName>
</protein>
<dbReference type="Pfam" id="PF01035">
    <property type="entry name" value="DNA_binding_1"/>
    <property type="match status" value="1"/>
</dbReference>
<keyword evidence="2 10" id="KW-0489">Methyltransferase</keyword>
<evidence type="ECO:0000313" key="11">
    <source>
        <dbReference type="Proteomes" id="UP000663992"/>
    </source>
</evidence>
<dbReference type="Pfam" id="PF12833">
    <property type="entry name" value="HTH_18"/>
    <property type="match status" value="1"/>
</dbReference>
<dbReference type="SMART" id="SM00342">
    <property type="entry name" value="HTH_ARAC"/>
    <property type="match status" value="1"/>
</dbReference>
<keyword evidence="11" id="KW-1185">Reference proteome</keyword>
<proteinExistence type="predicted"/>
<name>A0ABS3CRY1_9ALTE</name>
<evidence type="ECO:0000256" key="2">
    <source>
        <dbReference type="ARBA" id="ARBA00022603"/>
    </source>
</evidence>
<comment type="catalytic activity">
    <reaction evidence="8">
        <text>a 6-O-methyl-2'-deoxyguanosine in DNA + L-cysteinyl-[protein] = S-methyl-L-cysteinyl-[protein] + a 2'-deoxyguanosine in DNA</text>
        <dbReference type="Rhea" id="RHEA:24000"/>
        <dbReference type="Rhea" id="RHEA-COMP:10131"/>
        <dbReference type="Rhea" id="RHEA-COMP:10132"/>
        <dbReference type="Rhea" id="RHEA-COMP:11367"/>
        <dbReference type="Rhea" id="RHEA-COMP:11368"/>
        <dbReference type="ChEBI" id="CHEBI:29950"/>
        <dbReference type="ChEBI" id="CHEBI:82612"/>
        <dbReference type="ChEBI" id="CHEBI:85445"/>
        <dbReference type="ChEBI" id="CHEBI:85448"/>
        <dbReference type="EC" id="2.1.1.63"/>
    </reaction>
</comment>
<evidence type="ECO:0000256" key="8">
    <source>
        <dbReference type="ARBA" id="ARBA00049348"/>
    </source>
</evidence>
<dbReference type="InterPro" id="IPR018060">
    <property type="entry name" value="HTH_AraC"/>
</dbReference>
<keyword evidence="7" id="KW-0234">DNA repair</keyword>
<evidence type="ECO:0000256" key="5">
    <source>
        <dbReference type="ARBA" id="ARBA00023015"/>
    </source>
</evidence>
<dbReference type="EMBL" id="JAFKCS010000004">
    <property type="protein sequence ID" value="MBN7819390.1"/>
    <property type="molecule type" value="Genomic_DNA"/>
</dbReference>
<dbReference type="Gene3D" id="3.30.160.70">
    <property type="entry name" value="Methylated DNA-protein cysteine methyltransferase domain"/>
    <property type="match status" value="1"/>
</dbReference>
<dbReference type="SUPFAM" id="SSF53155">
    <property type="entry name" value="Methylated DNA-protein cysteine methyltransferase domain"/>
    <property type="match status" value="1"/>
</dbReference>
<dbReference type="GO" id="GO:0032259">
    <property type="term" value="P:methylation"/>
    <property type="evidence" value="ECO:0007669"/>
    <property type="project" value="UniProtKB-KW"/>
</dbReference>
<dbReference type="PROSITE" id="PS00374">
    <property type="entry name" value="MGMT"/>
    <property type="match status" value="1"/>
</dbReference>
<dbReference type="PANTHER" id="PTHR10815">
    <property type="entry name" value="METHYLATED-DNA--PROTEIN-CYSTEINE METHYLTRANSFERASE"/>
    <property type="match status" value="1"/>
</dbReference>
<feature type="domain" description="HTH araC/xylS-type" evidence="9">
    <location>
        <begin position="10"/>
        <end position="107"/>
    </location>
</feature>
<dbReference type="CDD" id="cd06445">
    <property type="entry name" value="ATase"/>
    <property type="match status" value="1"/>
</dbReference>
<evidence type="ECO:0000256" key="6">
    <source>
        <dbReference type="ARBA" id="ARBA00023163"/>
    </source>
</evidence>
<dbReference type="Gene3D" id="1.10.10.10">
    <property type="entry name" value="Winged helix-like DNA-binding domain superfamily/Winged helix DNA-binding domain"/>
    <property type="match status" value="1"/>
</dbReference>
<comment type="caution">
    <text evidence="10">The sequence shown here is derived from an EMBL/GenBank/DDBJ whole genome shotgun (WGS) entry which is preliminary data.</text>
</comment>
<keyword evidence="4" id="KW-0227">DNA damage</keyword>
<keyword evidence="6" id="KW-0804">Transcription</keyword>
<dbReference type="Proteomes" id="UP000663992">
    <property type="component" value="Unassembled WGS sequence"/>
</dbReference>
<dbReference type="PROSITE" id="PS01124">
    <property type="entry name" value="HTH_ARAC_FAMILY_2"/>
    <property type="match status" value="1"/>
</dbReference>
<keyword evidence="5" id="KW-0805">Transcription regulation</keyword>
<keyword evidence="3 10" id="KW-0808">Transferase</keyword>
<dbReference type="SUPFAM" id="SSF46767">
    <property type="entry name" value="Methylated DNA-protein cysteine methyltransferase, C-terminal domain"/>
    <property type="match status" value="1"/>
</dbReference>
<dbReference type="RefSeq" id="WP_206593218.1">
    <property type="nucleotide sequence ID" value="NZ_JAFKCS010000004.1"/>
</dbReference>
<organism evidence="10 11">
    <name type="scientific">Bowmanella yangjiangensis</name>
    <dbReference type="NCBI Taxonomy" id="2811230"/>
    <lineage>
        <taxon>Bacteria</taxon>
        <taxon>Pseudomonadati</taxon>
        <taxon>Pseudomonadota</taxon>
        <taxon>Gammaproteobacteria</taxon>
        <taxon>Alteromonadales</taxon>
        <taxon>Alteromonadaceae</taxon>
        <taxon>Bowmanella</taxon>
    </lineage>
</organism>
<dbReference type="GO" id="GO:0003908">
    <property type="term" value="F:methylated-DNA-[protein]-cysteine S-methyltransferase activity"/>
    <property type="evidence" value="ECO:0007669"/>
    <property type="project" value="UniProtKB-EC"/>
</dbReference>
<sequence length="283" mass="30960">MTDATDNRVLQVAGYIETHAEQPLSLAELAERAALSSFHFQRSFKALLGVTPKQFQHAVRLQKLRQSLQQGDAVLDAIYAAGFGSSSRVYEKLPENLGVTPSVLRQGGKGLEIYFALRETRFGHLLMAATDRGVCCVQLADSFTALLEALHQSFPNAELMTTPDSMDTELDKWMAALEAFLQHGGPQPQVPVQLFGTAFQTRVWQFLTRIGCGQHLSYKEVAQGIGAPSAHRAVANACGANKLAVLIPCHRVLRGDGSLGGYRWGEQRKRALLAMEEGLACEH</sequence>
<dbReference type="EC" id="2.1.1.63" evidence="10"/>
<evidence type="ECO:0000313" key="10">
    <source>
        <dbReference type="EMBL" id="MBN7819390.1"/>
    </source>
</evidence>
<dbReference type="InterPro" id="IPR014048">
    <property type="entry name" value="MethylDNA_cys_MeTrfase_DNA-bd"/>
</dbReference>
<evidence type="ECO:0000256" key="7">
    <source>
        <dbReference type="ARBA" id="ARBA00023204"/>
    </source>
</evidence>
<dbReference type="SUPFAM" id="SSF46689">
    <property type="entry name" value="Homeodomain-like"/>
    <property type="match status" value="1"/>
</dbReference>
<dbReference type="InterPro" id="IPR036388">
    <property type="entry name" value="WH-like_DNA-bd_sf"/>
</dbReference>
<evidence type="ECO:0000256" key="1">
    <source>
        <dbReference type="ARBA" id="ARBA00001286"/>
    </source>
</evidence>
<gene>
    <name evidence="10" type="ORF">J0A65_05910</name>
</gene>
<evidence type="ECO:0000256" key="3">
    <source>
        <dbReference type="ARBA" id="ARBA00022679"/>
    </source>
</evidence>
<evidence type="ECO:0000259" key="9">
    <source>
        <dbReference type="PROSITE" id="PS01124"/>
    </source>
</evidence>
<evidence type="ECO:0000256" key="4">
    <source>
        <dbReference type="ARBA" id="ARBA00022763"/>
    </source>
</evidence>
<dbReference type="Gene3D" id="1.10.10.60">
    <property type="entry name" value="Homeodomain-like"/>
    <property type="match status" value="1"/>
</dbReference>
<dbReference type="InterPro" id="IPR036631">
    <property type="entry name" value="MGMT_N_sf"/>
</dbReference>
<accession>A0ABS3CRY1</accession>
<comment type="catalytic activity">
    <reaction evidence="1">
        <text>a 4-O-methyl-thymidine in DNA + L-cysteinyl-[protein] = a thymidine in DNA + S-methyl-L-cysteinyl-[protein]</text>
        <dbReference type="Rhea" id="RHEA:53428"/>
        <dbReference type="Rhea" id="RHEA-COMP:10131"/>
        <dbReference type="Rhea" id="RHEA-COMP:10132"/>
        <dbReference type="Rhea" id="RHEA-COMP:13555"/>
        <dbReference type="Rhea" id="RHEA-COMP:13556"/>
        <dbReference type="ChEBI" id="CHEBI:29950"/>
        <dbReference type="ChEBI" id="CHEBI:82612"/>
        <dbReference type="ChEBI" id="CHEBI:137386"/>
        <dbReference type="ChEBI" id="CHEBI:137387"/>
        <dbReference type="EC" id="2.1.1.63"/>
    </reaction>
</comment>
<reference evidence="10 11" key="1">
    <citation type="submission" date="2021-03" db="EMBL/GenBank/DDBJ databases">
        <title>novel species isolated from a fishpond in China.</title>
        <authorList>
            <person name="Lu H."/>
            <person name="Cai Z."/>
        </authorList>
    </citation>
    <scope>NUCLEOTIDE SEQUENCE [LARGE SCALE GENOMIC DNA]</scope>
    <source>
        <strain evidence="10 11">Y57</strain>
    </source>
</reference>
<dbReference type="NCBIfam" id="TIGR00589">
    <property type="entry name" value="ogt"/>
    <property type="match status" value="1"/>
</dbReference>
<dbReference type="InterPro" id="IPR036217">
    <property type="entry name" value="MethylDNA_cys_MeTrfase_DNAb"/>
</dbReference>
<dbReference type="InterPro" id="IPR001497">
    <property type="entry name" value="MethylDNA_cys_MeTrfase_AS"/>
</dbReference>